<reference evidence="3" key="2">
    <citation type="submission" date="2015-01" db="EMBL/GenBank/DDBJ databases">
        <title>Complete genome sequence of Methylobacterium aquaticum strain 22A.</title>
        <authorList>
            <person name="Tani A."/>
            <person name="Ogura Y."/>
            <person name="Hayashi T."/>
        </authorList>
    </citation>
    <scope>NUCLEOTIDE SEQUENCE [LARGE SCALE GENOMIC DNA]</scope>
    <source>
        <strain evidence="3">MA-22A</strain>
        <plasmid evidence="3">Plasmid pMaq22A_1p DNA</plasmid>
    </source>
</reference>
<dbReference type="KEGG" id="maqu:Maq22A_1p35845"/>
<accession>A0A0C6FV01</accession>
<geneLocation type="plasmid" evidence="3">
    <name>pMaq22A_1p DNA</name>
</geneLocation>
<dbReference type="Proteomes" id="UP000061432">
    <property type="component" value="Plasmid pMaq22A_1p"/>
</dbReference>
<dbReference type="InterPro" id="IPR029063">
    <property type="entry name" value="SAM-dependent_MTases_sf"/>
</dbReference>
<keyword evidence="2" id="KW-0489">Methyltransferase</keyword>
<keyword evidence="2" id="KW-0808">Transferase</keyword>
<dbReference type="InterPro" id="IPR041698">
    <property type="entry name" value="Methyltransf_25"/>
</dbReference>
<evidence type="ECO:0000313" key="3">
    <source>
        <dbReference type="Proteomes" id="UP000061432"/>
    </source>
</evidence>
<keyword evidence="2" id="KW-0614">Plasmid</keyword>
<reference evidence="2 3" key="1">
    <citation type="journal article" date="2015" name="Genome Announc.">
        <title>Complete Genome Sequence of Methylobacterium aquaticum Strain 22A, Isolated from Racomitrium japonicum Moss.</title>
        <authorList>
            <person name="Tani A."/>
            <person name="Ogura Y."/>
            <person name="Hayashi T."/>
            <person name="Kimbara K."/>
        </authorList>
    </citation>
    <scope>NUCLEOTIDE SEQUENCE [LARGE SCALE GENOMIC DNA]</scope>
    <source>
        <strain evidence="2 3">MA-22A</strain>
        <plasmid evidence="3">Plasmid pMaq22A_1p DNA</plasmid>
    </source>
</reference>
<dbReference type="SUPFAM" id="SSF53335">
    <property type="entry name" value="S-adenosyl-L-methionine-dependent methyltransferases"/>
    <property type="match status" value="1"/>
</dbReference>
<feature type="domain" description="Methyltransferase" evidence="1">
    <location>
        <begin position="57"/>
        <end position="143"/>
    </location>
</feature>
<protein>
    <submittedName>
        <fullName evidence="2">Methylase</fullName>
    </submittedName>
</protein>
<dbReference type="Gene3D" id="3.40.50.150">
    <property type="entry name" value="Vaccinia Virus protein VP39"/>
    <property type="match status" value="1"/>
</dbReference>
<dbReference type="AlphaFoldDB" id="A0A0C6FV01"/>
<dbReference type="RefSeq" id="WP_060850448.1">
    <property type="nucleotide sequence ID" value="NZ_AP014705.1"/>
</dbReference>
<dbReference type="GO" id="GO:0008168">
    <property type="term" value="F:methyltransferase activity"/>
    <property type="evidence" value="ECO:0007669"/>
    <property type="project" value="UniProtKB-KW"/>
</dbReference>
<evidence type="ECO:0000313" key="2">
    <source>
        <dbReference type="EMBL" id="BAQ49389.1"/>
    </source>
</evidence>
<name>A0A0C6FV01_9HYPH</name>
<proteinExistence type="predicted"/>
<sequence>MALILGARRWIARRGFERTYPVLMRDPACTEPLIAALAPEAGERILYVRGPQAEPVLGLAKRFPGTKFVGLEADAERAAATRADAAAAGLTNVKAFAYEAHGRLPFPPASFDKAASVMALHSEPPEGKLRIARELLRVLRRQGSLLASDLDAARGAQEGALVKVASMMLGEPRLQPHTDGTWPDILSEAGFARVKRLGSHSVLVARVALVRASKR</sequence>
<dbReference type="GO" id="GO:0032259">
    <property type="term" value="P:methylation"/>
    <property type="evidence" value="ECO:0007669"/>
    <property type="project" value="UniProtKB-KW"/>
</dbReference>
<dbReference type="Pfam" id="PF13649">
    <property type="entry name" value="Methyltransf_25"/>
    <property type="match status" value="1"/>
</dbReference>
<gene>
    <name evidence="2" type="ORF">Maq22A_1p35845</name>
</gene>
<dbReference type="EMBL" id="AP014705">
    <property type="protein sequence ID" value="BAQ49389.1"/>
    <property type="molecule type" value="Genomic_DNA"/>
</dbReference>
<dbReference type="PATRIC" id="fig|270351.10.peg.6460"/>
<evidence type="ECO:0000259" key="1">
    <source>
        <dbReference type="Pfam" id="PF13649"/>
    </source>
</evidence>
<organism evidence="2 3">
    <name type="scientific">Methylobacterium aquaticum</name>
    <dbReference type="NCBI Taxonomy" id="270351"/>
    <lineage>
        <taxon>Bacteria</taxon>
        <taxon>Pseudomonadati</taxon>
        <taxon>Pseudomonadota</taxon>
        <taxon>Alphaproteobacteria</taxon>
        <taxon>Hyphomicrobiales</taxon>
        <taxon>Methylobacteriaceae</taxon>
        <taxon>Methylobacterium</taxon>
    </lineage>
</organism>